<sequence length="111" mass="11819">MLEHVVPVLGGEVGGVQLDADLVAHGLGIRQVVHGGAIFRSIVFFPVLHEQAFHLITLLHEQNGGNGRIHAAGHADDDALLLCVRRGWITHRVSTGVLKKDAILTGPSLQG</sequence>
<comment type="caution">
    <text evidence="1">The sequence shown here is derived from an EMBL/GenBank/DDBJ whole genome shotgun (WGS) entry which is preliminary data.</text>
</comment>
<gene>
    <name evidence="1" type="ORF">SDC9_201354</name>
</gene>
<dbReference type="AlphaFoldDB" id="A0A645IQP3"/>
<evidence type="ECO:0000313" key="1">
    <source>
        <dbReference type="EMBL" id="MPN53688.1"/>
    </source>
</evidence>
<protein>
    <submittedName>
        <fullName evidence="1">Uncharacterized protein</fullName>
    </submittedName>
</protein>
<reference evidence="1" key="1">
    <citation type="submission" date="2019-08" db="EMBL/GenBank/DDBJ databases">
        <authorList>
            <person name="Kucharzyk K."/>
            <person name="Murdoch R.W."/>
            <person name="Higgins S."/>
            <person name="Loffler F."/>
        </authorList>
    </citation>
    <scope>NUCLEOTIDE SEQUENCE</scope>
</reference>
<proteinExistence type="predicted"/>
<name>A0A645IQP3_9ZZZZ</name>
<accession>A0A645IQP3</accession>
<organism evidence="1">
    <name type="scientific">bioreactor metagenome</name>
    <dbReference type="NCBI Taxonomy" id="1076179"/>
    <lineage>
        <taxon>unclassified sequences</taxon>
        <taxon>metagenomes</taxon>
        <taxon>ecological metagenomes</taxon>
    </lineage>
</organism>
<dbReference type="EMBL" id="VSSQ01121079">
    <property type="protein sequence ID" value="MPN53688.1"/>
    <property type="molecule type" value="Genomic_DNA"/>
</dbReference>